<dbReference type="EMBL" id="CP043506">
    <property type="protein sequence ID" value="QEO17707.1"/>
    <property type="molecule type" value="Genomic_DNA"/>
</dbReference>
<evidence type="ECO:0008006" key="3">
    <source>
        <dbReference type="Google" id="ProtNLM"/>
    </source>
</evidence>
<dbReference type="OrthoDB" id="7215643at2"/>
<sequence length="997" mass="113986">MTKEQKHIMKKAHKILRFFGAFSPKQVLDNALNDPDSSLHEENCFDAVWYAETYGSHFPSKELALQHYKTTGWKEGFNPTPLFDVVWYLKRYTDVAESGSEPYKHFLEYGLEEGRSPTPLFDAEWYLNTYPDVRAAGHNPYNHFMEYGWREGRSPGPDFDTQWYLAEYPDVAQGEVNPYRHYLEYGLKEGRLPSKPRPDLKKDKISVDALEWFDAEWYAEQYPEVWDSELTPYEHFTTIGWHAGYNPHPLFDTRWYLEHVGNPENKNPIDLLVAQTVTEHEKGARNANFDWPLAQKKYGGASGLLPVAYSPPDRVYFDSDSEAEFEKKLQAADIVSFDIFDTALFRNVELPISVFEIWDNRFASRFPDLQHRLCDIRFCAEREAREIQYAKNKTYEIMIDDIFDVIKEELGIDDVAKDMLMRGEMQVEREVLRANPQVLSWSRKAEAAGKKVIFVSDMYLPADFLRSVLEAQGYYKPEVYVSGEHLSSKGDKKLFGIVENKIQTPGTRILHIGDNFVSDKKHPEECGWSAVHYKKESHYLPFARQLVKNPLTHAANLTTSIALGLSHTHRAKISSSTMEWKQKLAQNIGYELLGPIVLGFTGWVIDQAKKTSSDKVMFLARDGLLPFEVFKRIAKERELETDACYVAASRRLLYNTQFSTREDVEKFVKAGNFIIGTTLAVYMDMFNLREEDYMPVAREYGFTSSQDTIFDGSNYGPNYHVGLEKLIKIMDILTDKVIEESQKNRKTLVDYYKKEVGDVDCGNISIIDLGWGGTLVTPLSDLLKSCNNKLKFSAFFFGLTAHANIVMPDTLPTKGYFFDRDPWTGVRVPLDVPGAKEKIRIIEASPSLLEILISANHTTVIKIEENEGGFSKVYAQDTYSVEQREFLAEAHKACMEFVEDALALLPDDIGTWNFNDVITHGWNRLLSSPSEDEAQLLGAFPHRVEASGLGADTTLVLPVKNSADVDVMWDEYIYGAWPAGWFACLNDRARASLLTKV</sequence>
<accession>A0A5C1YRZ0</accession>
<dbReference type="InterPro" id="IPR036412">
    <property type="entry name" value="HAD-like_sf"/>
</dbReference>
<keyword evidence="2" id="KW-1185">Reference proteome</keyword>
<name>A0A5C1YRZ0_9PROT</name>
<dbReference type="AlphaFoldDB" id="A0A5C1YRZ0"/>
<dbReference type="Proteomes" id="UP000324536">
    <property type="component" value="Chromosome"/>
</dbReference>
<dbReference type="SUPFAM" id="SSF56784">
    <property type="entry name" value="HAD-like"/>
    <property type="match status" value="1"/>
</dbReference>
<dbReference type="Gene3D" id="3.40.50.1000">
    <property type="entry name" value="HAD superfamily/HAD-like"/>
    <property type="match status" value="1"/>
</dbReference>
<dbReference type="RefSeq" id="WP_149279383.1">
    <property type="nucleotide sequence ID" value="NZ_CP043506.1"/>
</dbReference>
<organism evidence="1 2">
    <name type="scientific">Acetobacter vaccinii</name>
    <dbReference type="NCBI Taxonomy" id="2592655"/>
    <lineage>
        <taxon>Bacteria</taxon>
        <taxon>Pseudomonadati</taxon>
        <taxon>Pseudomonadota</taxon>
        <taxon>Alphaproteobacteria</taxon>
        <taxon>Acetobacterales</taxon>
        <taxon>Acetobacteraceae</taxon>
        <taxon>Acetobacter</taxon>
    </lineage>
</organism>
<dbReference type="KEGG" id="acek:FLP30_08200"/>
<evidence type="ECO:0000313" key="2">
    <source>
        <dbReference type="Proteomes" id="UP000324536"/>
    </source>
</evidence>
<reference evidence="1 2" key="1">
    <citation type="submission" date="2019-09" db="EMBL/GenBank/DDBJ databases">
        <title>Genome sequencing of strain KACC 21233.</title>
        <authorList>
            <person name="Heo J."/>
            <person name="Kim S.-J."/>
            <person name="Kim J.-S."/>
            <person name="Hong S.-B."/>
            <person name="Kwon S.-W."/>
        </authorList>
    </citation>
    <scope>NUCLEOTIDE SEQUENCE [LARGE SCALE GENOMIC DNA]</scope>
    <source>
        <strain evidence="1 2">KACC 21233</strain>
    </source>
</reference>
<dbReference type="InterPro" id="IPR023214">
    <property type="entry name" value="HAD_sf"/>
</dbReference>
<evidence type="ECO:0000313" key="1">
    <source>
        <dbReference type="EMBL" id="QEO17707.1"/>
    </source>
</evidence>
<protein>
    <recommendedName>
        <fullName evidence="3">HAD-IA family hydrolase</fullName>
    </recommendedName>
</protein>
<proteinExistence type="predicted"/>
<gene>
    <name evidence="1" type="ORF">FLP30_08200</name>
</gene>
<dbReference type="Gene3D" id="1.10.150.400">
    <property type="match status" value="1"/>
</dbReference>